<evidence type="ECO:0000256" key="8">
    <source>
        <dbReference type="ARBA" id="ARBA00078704"/>
    </source>
</evidence>
<dbReference type="InterPro" id="IPR003347">
    <property type="entry name" value="JmjC_dom"/>
</dbReference>
<comment type="similarity">
    <text evidence="5">Belongs to the JMJD6 family.</text>
</comment>
<name>A0A8C4UE32_FALTI</name>
<keyword evidence="14" id="KW-1185">Reference proteome</keyword>
<dbReference type="FunFam" id="2.60.120.650:FF:000030">
    <property type="entry name" value="JmjC domain-containing protein 4"/>
    <property type="match status" value="1"/>
</dbReference>
<evidence type="ECO:0000256" key="1">
    <source>
        <dbReference type="ARBA" id="ARBA00001954"/>
    </source>
</evidence>
<dbReference type="PANTHER" id="PTHR12480">
    <property type="entry name" value="ARGININE DEMETHYLASE AND LYSYL-HYDROXYLASE JMJD"/>
    <property type="match status" value="1"/>
</dbReference>
<dbReference type="GO" id="GO:0140096">
    <property type="term" value="F:catalytic activity, acting on a protein"/>
    <property type="evidence" value="ECO:0007669"/>
    <property type="project" value="UniProtKB-ARBA"/>
</dbReference>
<evidence type="ECO:0000256" key="9">
    <source>
        <dbReference type="ARBA" id="ARBA00080747"/>
    </source>
</evidence>
<dbReference type="GO" id="GO:0016706">
    <property type="term" value="F:2-oxoglutarate-dependent dioxygenase activity"/>
    <property type="evidence" value="ECO:0007669"/>
    <property type="project" value="TreeGrafter"/>
</dbReference>
<dbReference type="Ensembl" id="ENSFTIT00000012124.1">
    <property type="protein sequence ID" value="ENSFTIP00000011625.1"/>
    <property type="gene ID" value="ENSFTIG00000007783.1"/>
</dbReference>
<proteinExistence type="inferred from homology"/>
<evidence type="ECO:0000313" key="14">
    <source>
        <dbReference type="Proteomes" id="UP000694562"/>
    </source>
</evidence>
<dbReference type="SUPFAM" id="SSF51197">
    <property type="entry name" value="Clavaminate synthase-like"/>
    <property type="match status" value="1"/>
</dbReference>
<dbReference type="GO" id="GO:0043565">
    <property type="term" value="F:sequence-specific DNA binding"/>
    <property type="evidence" value="ECO:0007669"/>
    <property type="project" value="TreeGrafter"/>
</dbReference>
<dbReference type="Proteomes" id="UP000694562">
    <property type="component" value="Unplaced"/>
</dbReference>
<dbReference type="GO" id="GO:0046872">
    <property type="term" value="F:metal ion binding"/>
    <property type="evidence" value="ECO:0007669"/>
    <property type="project" value="UniProtKB-KW"/>
</dbReference>
<reference evidence="13" key="2">
    <citation type="submission" date="2025-09" db="UniProtKB">
        <authorList>
            <consortium name="Ensembl"/>
        </authorList>
    </citation>
    <scope>IDENTIFICATION</scope>
</reference>
<evidence type="ECO:0000256" key="11">
    <source>
        <dbReference type="SAM" id="MobiDB-lite"/>
    </source>
</evidence>
<evidence type="ECO:0000259" key="12">
    <source>
        <dbReference type="PROSITE" id="PS51184"/>
    </source>
</evidence>
<evidence type="ECO:0000256" key="6">
    <source>
        <dbReference type="ARBA" id="ARBA00047762"/>
    </source>
</evidence>
<protein>
    <recommendedName>
        <fullName evidence="7">2-oxoglutarate and iron-dependent oxygenase JMJD4</fullName>
    </recommendedName>
    <alternativeName>
        <fullName evidence="8">JmjC domain-containing protein 4</fullName>
    </alternativeName>
    <alternativeName>
        <fullName evidence="10">Jumonji domain-containing protein 4</fullName>
    </alternativeName>
    <alternativeName>
        <fullName evidence="9">Lysyl-hydroxylase JMJD4</fullName>
    </alternativeName>
</protein>
<comment type="catalytic activity">
    <reaction evidence="6">
        <text>L-lysyl-[protein] + 2-oxoglutarate + O2 = 4-hydroxy-L-lysyl-[protein] + succinate + CO2</text>
        <dbReference type="Rhea" id="RHEA:57156"/>
        <dbReference type="Rhea" id="RHEA-COMP:9752"/>
        <dbReference type="Rhea" id="RHEA-COMP:15084"/>
        <dbReference type="ChEBI" id="CHEBI:15379"/>
        <dbReference type="ChEBI" id="CHEBI:16526"/>
        <dbReference type="ChEBI" id="CHEBI:16810"/>
        <dbReference type="ChEBI" id="CHEBI:29969"/>
        <dbReference type="ChEBI" id="CHEBI:30031"/>
        <dbReference type="ChEBI" id="CHEBI:141495"/>
    </reaction>
</comment>
<dbReference type="GO" id="GO:0045905">
    <property type="term" value="P:positive regulation of translational termination"/>
    <property type="evidence" value="ECO:0007669"/>
    <property type="project" value="TreeGrafter"/>
</dbReference>
<dbReference type="InterPro" id="IPR050910">
    <property type="entry name" value="JMJD6_ArgDemeth/LysHydrox"/>
</dbReference>
<reference evidence="13" key="1">
    <citation type="submission" date="2025-08" db="UniProtKB">
        <authorList>
            <consortium name="Ensembl"/>
        </authorList>
    </citation>
    <scope>IDENTIFICATION</scope>
</reference>
<feature type="compositionally biased region" description="Low complexity" evidence="11">
    <location>
        <begin position="100"/>
        <end position="126"/>
    </location>
</feature>
<evidence type="ECO:0000256" key="4">
    <source>
        <dbReference type="ARBA" id="ARBA00023004"/>
    </source>
</evidence>
<dbReference type="Gene3D" id="2.60.120.650">
    <property type="entry name" value="Cupin"/>
    <property type="match status" value="1"/>
</dbReference>
<evidence type="ECO:0000256" key="2">
    <source>
        <dbReference type="ARBA" id="ARBA00022723"/>
    </source>
</evidence>
<feature type="compositionally biased region" description="Basic residues" evidence="11">
    <location>
        <begin position="1"/>
        <end position="10"/>
    </location>
</feature>
<dbReference type="GO" id="GO:0005634">
    <property type="term" value="C:nucleus"/>
    <property type="evidence" value="ECO:0007669"/>
    <property type="project" value="TreeGrafter"/>
</dbReference>
<dbReference type="PANTHER" id="PTHR12480:SF6">
    <property type="entry name" value="2-OXOGLUTARATE AND IRON-DEPENDENT OXYGENASE JMJD4"/>
    <property type="match status" value="1"/>
</dbReference>
<organism evidence="13 14">
    <name type="scientific">Falco tinnunculus</name>
    <name type="common">Common kestrel</name>
    <dbReference type="NCBI Taxonomy" id="100819"/>
    <lineage>
        <taxon>Eukaryota</taxon>
        <taxon>Metazoa</taxon>
        <taxon>Chordata</taxon>
        <taxon>Craniata</taxon>
        <taxon>Vertebrata</taxon>
        <taxon>Euteleostomi</taxon>
        <taxon>Archelosauria</taxon>
        <taxon>Archosauria</taxon>
        <taxon>Dinosauria</taxon>
        <taxon>Saurischia</taxon>
        <taxon>Theropoda</taxon>
        <taxon>Coelurosauria</taxon>
        <taxon>Aves</taxon>
        <taxon>Neognathae</taxon>
        <taxon>Neoaves</taxon>
        <taxon>Telluraves</taxon>
        <taxon>Australaves</taxon>
        <taxon>Falconiformes</taxon>
        <taxon>Falconidae</taxon>
        <taxon>Falco</taxon>
    </lineage>
</organism>
<feature type="compositionally biased region" description="Basic residues" evidence="11">
    <location>
        <begin position="71"/>
        <end position="80"/>
    </location>
</feature>
<evidence type="ECO:0000256" key="10">
    <source>
        <dbReference type="ARBA" id="ARBA00082904"/>
    </source>
</evidence>
<dbReference type="PROSITE" id="PS51184">
    <property type="entry name" value="JMJC"/>
    <property type="match status" value="1"/>
</dbReference>
<comment type="cofactor">
    <cofactor evidence="1">
        <name>Fe(2+)</name>
        <dbReference type="ChEBI" id="CHEBI:29033"/>
    </cofactor>
</comment>
<dbReference type="CDD" id="cd02208">
    <property type="entry name" value="cupin_RmlC-like"/>
    <property type="match status" value="1"/>
</dbReference>
<dbReference type="Pfam" id="PF02373">
    <property type="entry name" value="JmjC"/>
    <property type="match status" value="1"/>
</dbReference>
<evidence type="ECO:0000313" key="13">
    <source>
        <dbReference type="Ensembl" id="ENSFTIP00000011625.1"/>
    </source>
</evidence>
<feature type="region of interest" description="Disordered" evidence="11">
    <location>
        <begin position="1"/>
        <end position="126"/>
    </location>
</feature>
<dbReference type="OrthoDB" id="203487at2759"/>
<dbReference type="SMART" id="SM00558">
    <property type="entry name" value="JmjC"/>
    <property type="match status" value="1"/>
</dbReference>
<accession>A0A8C4UE32</accession>
<evidence type="ECO:0000256" key="5">
    <source>
        <dbReference type="ARBA" id="ARBA00038068"/>
    </source>
</evidence>
<keyword evidence="4" id="KW-0408">Iron</keyword>
<keyword evidence="3" id="KW-0560">Oxidoreductase</keyword>
<dbReference type="AlphaFoldDB" id="A0A8C4UE32"/>
<feature type="region of interest" description="Disordered" evidence="11">
    <location>
        <begin position="143"/>
        <end position="183"/>
    </location>
</feature>
<dbReference type="OMA" id="HPCMFSR"/>
<keyword evidence="2" id="KW-0479">Metal-binding</keyword>
<evidence type="ECO:0000256" key="3">
    <source>
        <dbReference type="ARBA" id="ARBA00023002"/>
    </source>
</evidence>
<evidence type="ECO:0000256" key="7">
    <source>
        <dbReference type="ARBA" id="ARBA00067203"/>
    </source>
</evidence>
<dbReference type="GO" id="GO:0005737">
    <property type="term" value="C:cytoplasm"/>
    <property type="evidence" value="ECO:0007669"/>
    <property type="project" value="TreeGrafter"/>
</dbReference>
<sequence length="549" mass="61903">ARLHHNRHPPLCHSSGANPHSFPQARPLPPHCGLSFSRLQTHTRPPPQARPRSLPEADPQPLPLHPPLKLRPNRPSRPRYHQPFPQSRPDTPHPDPPLSSSPAPSRPGLTPTSRSAASPAATPTPPLCACARRPLLLAEPRFVLSPSHSPGTRPPSAGVPGAARHPAASVTAARPGGLPRGAKFTEDWGSRRNWVTWDGKPNFDHLLQKFGEAVVPVANCDVKEYNSNPKEQLPFKEYIKYWKEYIKNGYRSSRGCLYLKDWHLSRAFPEQDVYTTPVYFSSDWLNEYWDAVAVDDYRFVYMGPKGSWTPFHADVFRSYSWSANICGRKKWLLYPAGQEEYLKDHHGNLPFDVTAPSLQDRSVYPRYNQSQPPVEIVQEAGEIVFIPSGWHHQVYNLEDTISINHNWVNGCNVAIMWCFLQDELAAVQREINEWKDPMDDWHLQCQLIMKSCTGIDYKEFYNFLKVIAENRISVLENGLDDEASAKNAPKAAISTLGMLHAVFDLKRTVKVLTSLSANEDFKKLDLTSLSPPPEALLHHLKAAIDTALL</sequence>
<feature type="domain" description="JmjC" evidence="12">
    <location>
        <begin position="265"/>
        <end position="424"/>
    </location>
</feature>